<organism evidence="2 3">
    <name type="scientific">Cladophialophora immunda</name>
    <dbReference type="NCBI Taxonomy" id="569365"/>
    <lineage>
        <taxon>Eukaryota</taxon>
        <taxon>Fungi</taxon>
        <taxon>Dikarya</taxon>
        <taxon>Ascomycota</taxon>
        <taxon>Pezizomycotina</taxon>
        <taxon>Eurotiomycetes</taxon>
        <taxon>Chaetothyriomycetidae</taxon>
        <taxon>Chaetothyriales</taxon>
        <taxon>Herpotrichiellaceae</taxon>
        <taxon>Cladophialophora</taxon>
    </lineage>
</organism>
<name>A0A0D2CQ44_9EURO</name>
<accession>A0A0D2CQ44</accession>
<gene>
    <name evidence="2" type="ORF">PV07_08884</name>
</gene>
<reference evidence="2 3" key="1">
    <citation type="submission" date="2015-01" db="EMBL/GenBank/DDBJ databases">
        <title>The Genome Sequence of Cladophialophora immunda CBS83496.</title>
        <authorList>
            <consortium name="The Broad Institute Genomics Platform"/>
            <person name="Cuomo C."/>
            <person name="de Hoog S."/>
            <person name="Gorbushina A."/>
            <person name="Stielow B."/>
            <person name="Teixiera M."/>
            <person name="Abouelleil A."/>
            <person name="Chapman S.B."/>
            <person name="Priest M."/>
            <person name="Young S.K."/>
            <person name="Wortman J."/>
            <person name="Nusbaum C."/>
            <person name="Birren B."/>
        </authorList>
    </citation>
    <scope>NUCLEOTIDE SEQUENCE [LARGE SCALE GENOMIC DNA]</scope>
    <source>
        <strain evidence="2 3">CBS 83496</strain>
    </source>
</reference>
<evidence type="ECO:0000313" key="2">
    <source>
        <dbReference type="EMBL" id="KIW25729.1"/>
    </source>
</evidence>
<dbReference type="HOGENOM" id="CLU_1396162_0_0_1"/>
<keyword evidence="3" id="KW-1185">Reference proteome</keyword>
<evidence type="ECO:0000313" key="3">
    <source>
        <dbReference type="Proteomes" id="UP000054466"/>
    </source>
</evidence>
<dbReference type="Proteomes" id="UP000054466">
    <property type="component" value="Unassembled WGS sequence"/>
</dbReference>
<sequence>MSDDEHDTSVDARMPVPFIMPLPKAAATRAITTVTAKAPTPAERKAVAKAGQRGAAARAAATLTTTTTTAPERPAPKPIRRHSLSSVAAGKRPASTRRRVRFFLPPKGPVSVPEPGALLPLDLIQIAVKRDKCLTDDQVVMKFWKVYNLLSAATQDRADIRRCHMAWRVWNYIHVRGSIDLDLAVKMWNQCTLDC</sequence>
<dbReference type="RefSeq" id="XP_016245945.1">
    <property type="nucleotide sequence ID" value="XM_016396089.1"/>
</dbReference>
<feature type="region of interest" description="Disordered" evidence="1">
    <location>
        <begin position="57"/>
        <end position="79"/>
    </location>
</feature>
<protein>
    <submittedName>
        <fullName evidence="2">Uncharacterized protein</fullName>
    </submittedName>
</protein>
<dbReference type="EMBL" id="KN847044">
    <property type="protein sequence ID" value="KIW25729.1"/>
    <property type="molecule type" value="Genomic_DNA"/>
</dbReference>
<evidence type="ECO:0000256" key="1">
    <source>
        <dbReference type="SAM" id="MobiDB-lite"/>
    </source>
</evidence>
<dbReference type="GeneID" id="27348078"/>
<dbReference type="VEuPathDB" id="FungiDB:PV07_08884"/>
<proteinExistence type="predicted"/>
<feature type="compositionally biased region" description="Low complexity" evidence="1">
    <location>
        <begin position="57"/>
        <end position="72"/>
    </location>
</feature>
<dbReference type="AlphaFoldDB" id="A0A0D2CQ44"/>